<protein>
    <submittedName>
        <fullName evidence="4">Tetratricopeptide repeat protein</fullName>
    </submittedName>
</protein>
<dbReference type="RefSeq" id="WP_248941629.1">
    <property type="nucleotide sequence ID" value="NZ_JAKIKS010000079.1"/>
</dbReference>
<keyword evidence="2 3" id="KW-0802">TPR repeat</keyword>
<keyword evidence="5" id="KW-1185">Reference proteome</keyword>
<keyword evidence="1" id="KW-0677">Repeat</keyword>
<evidence type="ECO:0000256" key="1">
    <source>
        <dbReference type="ARBA" id="ARBA00022737"/>
    </source>
</evidence>
<dbReference type="SMART" id="SM00028">
    <property type="entry name" value="TPR"/>
    <property type="match status" value="3"/>
</dbReference>
<feature type="repeat" description="TPR" evidence="3">
    <location>
        <begin position="69"/>
        <end position="102"/>
    </location>
</feature>
<organism evidence="4 5">
    <name type="scientific">Shewanella surugensis</name>
    <dbReference type="NCBI Taxonomy" id="212020"/>
    <lineage>
        <taxon>Bacteria</taxon>
        <taxon>Pseudomonadati</taxon>
        <taxon>Pseudomonadota</taxon>
        <taxon>Gammaproteobacteria</taxon>
        <taxon>Alteromonadales</taxon>
        <taxon>Shewanellaceae</taxon>
        <taxon>Shewanella</taxon>
    </lineage>
</organism>
<accession>A0ABT0LEW3</accession>
<proteinExistence type="predicted"/>
<dbReference type="Pfam" id="PF13181">
    <property type="entry name" value="TPR_8"/>
    <property type="match status" value="1"/>
</dbReference>
<dbReference type="PANTHER" id="PTHR44858">
    <property type="entry name" value="TETRATRICOPEPTIDE REPEAT PROTEIN 6"/>
    <property type="match status" value="1"/>
</dbReference>
<evidence type="ECO:0000256" key="2">
    <source>
        <dbReference type="ARBA" id="ARBA00022803"/>
    </source>
</evidence>
<name>A0ABT0LEW3_9GAMM</name>
<dbReference type="SUPFAM" id="SSF48452">
    <property type="entry name" value="TPR-like"/>
    <property type="match status" value="1"/>
</dbReference>
<dbReference type="PROSITE" id="PS50005">
    <property type="entry name" value="TPR"/>
    <property type="match status" value="1"/>
</dbReference>
<evidence type="ECO:0000313" key="4">
    <source>
        <dbReference type="EMBL" id="MCL1126241.1"/>
    </source>
</evidence>
<evidence type="ECO:0000313" key="5">
    <source>
        <dbReference type="Proteomes" id="UP001203423"/>
    </source>
</evidence>
<gene>
    <name evidence="4" type="ORF">L2764_17585</name>
</gene>
<dbReference type="InterPro" id="IPR050498">
    <property type="entry name" value="Ycf3"/>
</dbReference>
<dbReference type="PANTHER" id="PTHR44858:SF1">
    <property type="entry name" value="UDP-N-ACETYLGLUCOSAMINE--PEPTIDE N-ACETYLGLUCOSAMINYLTRANSFERASE SPINDLY-RELATED"/>
    <property type="match status" value="1"/>
</dbReference>
<comment type="caution">
    <text evidence="4">The sequence shown here is derived from an EMBL/GenBank/DDBJ whole genome shotgun (WGS) entry which is preliminary data.</text>
</comment>
<dbReference type="InterPro" id="IPR011990">
    <property type="entry name" value="TPR-like_helical_dom_sf"/>
</dbReference>
<reference evidence="4 5" key="1">
    <citation type="submission" date="2022-01" db="EMBL/GenBank/DDBJ databases">
        <title>Whole genome-based taxonomy of the Shewanellaceae.</title>
        <authorList>
            <person name="Martin-Rodriguez A.J."/>
        </authorList>
    </citation>
    <scope>NUCLEOTIDE SEQUENCE [LARGE SCALE GENOMIC DNA]</scope>
    <source>
        <strain evidence="4 5">DSM 17177</strain>
    </source>
</reference>
<dbReference type="EMBL" id="JAKIKS010000079">
    <property type="protein sequence ID" value="MCL1126241.1"/>
    <property type="molecule type" value="Genomic_DNA"/>
</dbReference>
<sequence length="306" mass="34199">MNRLIINFSDLLRYRLACFRNIRLSSMSVKLLSLSVACCFYSSGILAHGTSGSRLDNLEHQLAITPNDATLYLARGRLYQERHNMKAALMDYRQAVKIDPDLHAVKYWQGLLYLEQGGYDDAVKTLSQYVTLTDSSKGYAALAKVYWQQNAFRTSVDAWDKAIAKETNASPAMYHQRAQALMQTQALPYSKALLAEIVAGIEVGIVKQGPISSYLTLLVDVFSRNDQHQAALVTLARLPPDLLASPQWKVKKAEMLALIGNREEAIKAYEETLVTLDRLPVYKKNLTINQAIKQQAMAGLARSNAL</sequence>
<evidence type="ECO:0000256" key="3">
    <source>
        <dbReference type="PROSITE-ProRule" id="PRU00339"/>
    </source>
</evidence>
<dbReference type="Gene3D" id="1.25.40.10">
    <property type="entry name" value="Tetratricopeptide repeat domain"/>
    <property type="match status" value="2"/>
</dbReference>
<dbReference type="Proteomes" id="UP001203423">
    <property type="component" value="Unassembled WGS sequence"/>
</dbReference>
<dbReference type="InterPro" id="IPR019734">
    <property type="entry name" value="TPR_rpt"/>
</dbReference>